<organism evidence="14 15">
    <name type="scientific">Williamsia serinedens</name>
    <dbReference type="NCBI Taxonomy" id="391736"/>
    <lineage>
        <taxon>Bacteria</taxon>
        <taxon>Bacillati</taxon>
        <taxon>Actinomycetota</taxon>
        <taxon>Actinomycetes</taxon>
        <taxon>Mycobacteriales</taxon>
        <taxon>Nocardiaceae</taxon>
        <taxon>Williamsia</taxon>
    </lineage>
</organism>
<dbReference type="InterPro" id="IPR003661">
    <property type="entry name" value="HisK_dim/P_dom"/>
</dbReference>
<keyword evidence="15" id="KW-1185">Reference proteome</keyword>
<keyword evidence="7 14" id="KW-0418">Kinase</keyword>
<evidence type="ECO:0000259" key="13">
    <source>
        <dbReference type="PROSITE" id="PS50885"/>
    </source>
</evidence>
<dbReference type="RefSeq" id="WP_253655721.1">
    <property type="nucleotide sequence ID" value="NZ_BAAAOE010000005.1"/>
</dbReference>
<proteinExistence type="predicted"/>
<dbReference type="CDD" id="cd00082">
    <property type="entry name" value="HisKA"/>
    <property type="match status" value="1"/>
</dbReference>
<keyword evidence="4" id="KW-0597">Phosphoprotein</keyword>
<dbReference type="InterPro" id="IPR050428">
    <property type="entry name" value="TCS_sensor_his_kinase"/>
</dbReference>
<comment type="caution">
    <text evidence="14">The sequence shown here is derived from an EMBL/GenBank/DDBJ whole genome shotgun (WGS) entry which is preliminary data.</text>
</comment>
<dbReference type="PANTHER" id="PTHR45436:SF5">
    <property type="entry name" value="SENSOR HISTIDINE KINASE TRCS"/>
    <property type="match status" value="1"/>
</dbReference>
<dbReference type="SUPFAM" id="SSF158472">
    <property type="entry name" value="HAMP domain-like"/>
    <property type="match status" value="1"/>
</dbReference>
<dbReference type="SMART" id="SM00304">
    <property type="entry name" value="HAMP"/>
    <property type="match status" value="1"/>
</dbReference>
<dbReference type="Pfam" id="PF02518">
    <property type="entry name" value="HATPase_c"/>
    <property type="match status" value="1"/>
</dbReference>
<keyword evidence="10 11" id="KW-0472">Membrane</keyword>
<comment type="catalytic activity">
    <reaction evidence="1">
        <text>ATP + protein L-histidine = ADP + protein N-phospho-L-histidine.</text>
        <dbReference type="EC" id="2.7.13.3"/>
    </reaction>
</comment>
<dbReference type="InterPro" id="IPR003660">
    <property type="entry name" value="HAMP_dom"/>
</dbReference>
<gene>
    <name evidence="14" type="ORF">LX12_003363</name>
</gene>
<dbReference type="GO" id="GO:0016301">
    <property type="term" value="F:kinase activity"/>
    <property type="evidence" value="ECO:0007669"/>
    <property type="project" value="UniProtKB-KW"/>
</dbReference>
<keyword evidence="9" id="KW-0902">Two-component regulatory system</keyword>
<dbReference type="PRINTS" id="PR00344">
    <property type="entry name" value="BCTRLSENSOR"/>
</dbReference>
<dbReference type="EMBL" id="JAMTCG010000006">
    <property type="protein sequence ID" value="MCP2162159.1"/>
    <property type="molecule type" value="Genomic_DNA"/>
</dbReference>
<evidence type="ECO:0000256" key="9">
    <source>
        <dbReference type="ARBA" id="ARBA00023012"/>
    </source>
</evidence>
<dbReference type="CDD" id="cd06225">
    <property type="entry name" value="HAMP"/>
    <property type="match status" value="1"/>
</dbReference>
<dbReference type="Gene3D" id="3.30.565.10">
    <property type="entry name" value="Histidine kinase-like ATPase, C-terminal domain"/>
    <property type="match status" value="1"/>
</dbReference>
<evidence type="ECO:0000256" key="5">
    <source>
        <dbReference type="ARBA" id="ARBA00022679"/>
    </source>
</evidence>
<evidence type="ECO:0000256" key="6">
    <source>
        <dbReference type="ARBA" id="ARBA00022692"/>
    </source>
</evidence>
<evidence type="ECO:0000256" key="4">
    <source>
        <dbReference type="ARBA" id="ARBA00022553"/>
    </source>
</evidence>
<accession>A0ABT1H5C3</accession>
<evidence type="ECO:0000259" key="12">
    <source>
        <dbReference type="PROSITE" id="PS50109"/>
    </source>
</evidence>
<dbReference type="CDD" id="cd00075">
    <property type="entry name" value="HATPase"/>
    <property type="match status" value="1"/>
</dbReference>
<dbReference type="InterPro" id="IPR003594">
    <property type="entry name" value="HATPase_dom"/>
</dbReference>
<dbReference type="Gene3D" id="1.10.287.130">
    <property type="match status" value="1"/>
</dbReference>
<evidence type="ECO:0000256" key="10">
    <source>
        <dbReference type="ARBA" id="ARBA00023136"/>
    </source>
</evidence>
<name>A0ABT1H5C3_9NOCA</name>
<dbReference type="Gene3D" id="6.10.340.10">
    <property type="match status" value="1"/>
</dbReference>
<dbReference type="SMART" id="SM00388">
    <property type="entry name" value="HisKA"/>
    <property type="match status" value="1"/>
</dbReference>
<dbReference type="PROSITE" id="PS50885">
    <property type="entry name" value="HAMP"/>
    <property type="match status" value="1"/>
</dbReference>
<keyword evidence="8 11" id="KW-1133">Transmembrane helix</keyword>
<dbReference type="SMART" id="SM00387">
    <property type="entry name" value="HATPase_c"/>
    <property type="match status" value="1"/>
</dbReference>
<protein>
    <recommendedName>
        <fullName evidence="3">histidine kinase</fullName>
        <ecNumber evidence="3">2.7.13.3</ecNumber>
    </recommendedName>
</protein>
<evidence type="ECO:0000256" key="1">
    <source>
        <dbReference type="ARBA" id="ARBA00000085"/>
    </source>
</evidence>
<dbReference type="Proteomes" id="UP001205740">
    <property type="component" value="Unassembled WGS sequence"/>
</dbReference>
<evidence type="ECO:0000313" key="14">
    <source>
        <dbReference type="EMBL" id="MCP2162159.1"/>
    </source>
</evidence>
<dbReference type="InterPro" id="IPR004358">
    <property type="entry name" value="Sig_transdc_His_kin-like_C"/>
</dbReference>
<evidence type="ECO:0000256" key="7">
    <source>
        <dbReference type="ARBA" id="ARBA00022777"/>
    </source>
</evidence>
<dbReference type="PANTHER" id="PTHR45436">
    <property type="entry name" value="SENSOR HISTIDINE KINASE YKOH"/>
    <property type="match status" value="1"/>
</dbReference>
<sequence>MRSGGSLRLRVTALAAIVLAVVLVAMVVIGVTLFTTASDRAVDGLLTDRASYARQIARTAATPQALLSRVDNRSVRAQVILADGRVYGSRLPDDDSAARRVIELRSTRAWAQGARLVLAVDSRLLDDVQTRLLWGMVIAGAAALVVTVGLLWVGMRFALAPLDAMTSLARSIARGHRGERLSPRDPGTELGRTAAAFDDMLDSLEGAEARERGAQQAVRQFVADAAHELRTPITGVQAVAETLLQADRDTPVEERERLTLLLIQETRRAGRLVDDMLEMARIDSGITLSPQPTDIGAIAREQADRVRLLHPELTLTVQGSAPPALADPVRVAQIVANLVDNACQATPTGGRVQLTVDASPGWVHLVVADSGVGIPPADRDRVFERMVRLDDSRDRRSGGSGLGLAVARGLARSHGGEVVLVSTDPPGAVFRLDLPAAPLPDGSLAP</sequence>
<dbReference type="SUPFAM" id="SSF47384">
    <property type="entry name" value="Homodimeric domain of signal transducing histidine kinase"/>
    <property type="match status" value="1"/>
</dbReference>
<dbReference type="InterPro" id="IPR005467">
    <property type="entry name" value="His_kinase_dom"/>
</dbReference>
<evidence type="ECO:0000256" key="11">
    <source>
        <dbReference type="SAM" id="Phobius"/>
    </source>
</evidence>
<feature type="transmembrane region" description="Helical" evidence="11">
    <location>
        <begin position="132"/>
        <end position="153"/>
    </location>
</feature>
<evidence type="ECO:0000256" key="2">
    <source>
        <dbReference type="ARBA" id="ARBA00004236"/>
    </source>
</evidence>
<dbReference type="SUPFAM" id="SSF55874">
    <property type="entry name" value="ATPase domain of HSP90 chaperone/DNA topoisomerase II/histidine kinase"/>
    <property type="match status" value="1"/>
</dbReference>
<comment type="subcellular location">
    <subcellularLocation>
        <location evidence="2">Cell membrane</location>
    </subcellularLocation>
</comment>
<evidence type="ECO:0000256" key="8">
    <source>
        <dbReference type="ARBA" id="ARBA00022989"/>
    </source>
</evidence>
<dbReference type="Pfam" id="PF00672">
    <property type="entry name" value="HAMP"/>
    <property type="match status" value="1"/>
</dbReference>
<dbReference type="PROSITE" id="PS50109">
    <property type="entry name" value="HIS_KIN"/>
    <property type="match status" value="1"/>
</dbReference>
<dbReference type="EC" id="2.7.13.3" evidence="3"/>
<feature type="domain" description="Histidine kinase" evidence="12">
    <location>
        <begin position="224"/>
        <end position="438"/>
    </location>
</feature>
<keyword evidence="5" id="KW-0808">Transferase</keyword>
<evidence type="ECO:0000313" key="15">
    <source>
        <dbReference type="Proteomes" id="UP001205740"/>
    </source>
</evidence>
<feature type="domain" description="HAMP" evidence="13">
    <location>
        <begin position="156"/>
        <end position="209"/>
    </location>
</feature>
<dbReference type="InterPro" id="IPR036097">
    <property type="entry name" value="HisK_dim/P_sf"/>
</dbReference>
<dbReference type="Pfam" id="PF00512">
    <property type="entry name" value="HisKA"/>
    <property type="match status" value="1"/>
</dbReference>
<reference evidence="14 15" key="1">
    <citation type="submission" date="2022-06" db="EMBL/GenBank/DDBJ databases">
        <title>Genomic Encyclopedia of Archaeal and Bacterial Type Strains, Phase II (KMG-II): from individual species to whole genera.</title>
        <authorList>
            <person name="Goeker M."/>
        </authorList>
    </citation>
    <scope>NUCLEOTIDE SEQUENCE [LARGE SCALE GENOMIC DNA]</scope>
    <source>
        <strain evidence="14 15">DSM 45037</strain>
    </source>
</reference>
<keyword evidence="6 11" id="KW-0812">Transmembrane</keyword>
<evidence type="ECO:0000256" key="3">
    <source>
        <dbReference type="ARBA" id="ARBA00012438"/>
    </source>
</evidence>
<dbReference type="InterPro" id="IPR036890">
    <property type="entry name" value="HATPase_C_sf"/>
</dbReference>
<feature type="transmembrane region" description="Helical" evidence="11">
    <location>
        <begin position="12"/>
        <end position="34"/>
    </location>
</feature>